<organism evidence="1 2">
    <name type="scientific">Paenibacillus sacheonensis</name>
    <dbReference type="NCBI Taxonomy" id="742054"/>
    <lineage>
        <taxon>Bacteria</taxon>
        <taxon>Bacillati</taxon>
        <taxon>Bacillota</taxon>
        <taxon>Bacilli</taxon>
        <taxon>Bacillales</taxon>
        <taxon>Paenibacillaceae</taxon>
        <taxon>Paenibacillus</taxon>
    </lineage>
</organism>
<sequence>MEADQLGEQHAVFAAAQGHLRLLLTSLAREAMRNQSPSRTLSGDSLIDESLAYIHAHYAEPLRV</sequence>
<gene>
    <name evidence="1" type="ORF">GT003_10180</name>
</gene>
<dbReference type="EMBL" id="JAAAMU010000004">
    <property type="protein sequence ID" value="NBC69358.1"/>
    <property type="molecule type" value="Genomic_DNA"/>
</dbReference>
<reference evidence="1 2" key="1">
    <citation type="submission" date="2020-01" db="EMBL/GenBank/DDBJ databases">
        <title>Paenibacillus soybeanensis sp. nov. isolated from the nodules of soybean (Glycine max(L.) Merr).</title>
        <authorList>
            <person name="Wang H."/>
        </authorList>
    </citation>
    <scope>NUCLEOTIDE SEQUENCE [LARGE SCALE GENOMIC DNA]</scope>
    <source>
        <strain evidence="1 2">DSM 23054</strain>
    </source>
</reference>
<name>A0A7X4YN13_9BACL</name>
<dbReference type="RefSeq" id="WP_161697087.1">
    <property type="nucleotide sequence ID" value="NZ_JAAAMU010000004.1"/>
</dbReference>
<proteinExistence type="predicted"/>
<evidence type="ECO:0000313" key="2">
    <source>
        <dbReference type="Proteomes" id="UP000558113"/>
    </source>
</evidence>
<dbReference type="AlphaFoldDB" id="A0A7X4YN13"/>
<accession>A0A7X4YN13</accession>
<comment type="caution">
    <text evidence="1">The sequence shown here is derived from an EMBL/GenBank/DDBJ whole genome shotgun (WGS) entry which is preliminary data.</text>
</comment>
<dbReference type="Proteomes" id="UP000558113">
    <property type="component" value="Unassembled WGS sequence"/>
</dbReference>
<evidence type="ECO:0000313" key="1">
    <source>
        <dbReference type="EMBL" id="NBC69358.1"/>
    </source>
</evidence>
<protein>
    <submittedName>
        <fullName evidence="1">Uncharacterized protein</fullName>
    </submittedName>
</protein>
<keyword evidence="2" id="KW-1185">Reference proteome</keyword>